<sequence length="93" mass="10489">MKNEENESFSLVRGSEYRIVSAAGSDSQFETQGKFLGYVPFGDESALAVRISEGKDKGTVRIVPCNTVFYVDIIRQEKEKREEKTEVKPAFYG</sequence>
<dbReference type="EMBL" id="JAGVSJ010000029">
    <property type="protein sequence ID" value="MBX8632487.1"/>
    <property type="molecule type" value="Genomic_DNA"/>
</dbReference>
<dbReference type="Proteomes" id="UP000750197">
    <property type="component" value="Unassembled WGS sequence"/>
</dbReference>
<evidence type="ECO:0000313" key="2">
    <source>
        <dbReference type="EMBL" id="MBX8645075.1"/>
    </source>
</evidence>
<reference evidence="1" key="1">
    <citation type="submission" date="2021-04" db="EMBL/GenBank/DDBJ databases">
        <title>Genomic insights into ecological role and evolution of a novel Thermoplasmata order Candidatus Sysuiplasmatales.</title>
        <authorList>
            <person name="Yuan Y."/>
        </authorList>
    </citation>
    <scope>NUCLEOTIDE SEQUENCE</scope>
    <source>
        <strain evidence="2">TUT19-bin139</strain>
        <strain evidence="1">YP2-bin.285</strain>
    </source>
</reference>
<gene>
    <name evidence="1" type="ORF">J9259_08255</name>
    <name evidence="2" type="ORF">KIY12_10235</name>
</gene>
<proteinExistence type="predicted"/>
<organism evidence="1 3">
    <name type="scientific">Candidatus Sysuiplasma superficiale</name>
    <dbReference type="NCBI Taxonomy" id="2823368"/>
    <lineage>
        <taxon>Archaea</taxon>
        <taxon>Methanobacteriati</taxon>
        <taxon>Thermoplasmatota</taxon>
        <taxon>Thermoplasmata</taxon>
        <taxon>Candidatus Sysuiplasmatales</taxon>
        <taxon>Candidatus Sysuiplasmataceae</taxon>
        <taxon>Candidatus Sysuiplasma</taxon>
    </lineage>
</organism>
<evidence type="ECO:0000313" key="1">
    <source>
        <dbReference type="EMBL" id="MBX8632487.1"/>
    </source>
</evidence>
<evidence type="ECO:0000313" key="3">
    <source>
        <dbReference type="Proteomes" id="UP000716004"/>
    </source>
</evidence>
<name>A0A8J8CGC9_9ARCH</name>
<protein>
    <submittedName>
        <fullName evidence="1">Uncharacterized protein</fullName>
    </submittedName>
</protein>
<dbReference type="Proteomes" id="UP000716004">
    <property type="component" value="Unassembled WGS sequence"/>
</dbReference>
<comment type="caution">
    <text evidence="1">The sequence shown here is derived from an EMBL/GenBank/DDBJ whole genome shotgun (WGS) entry which is preliminary data.</text>
</comment>
<dbReference type="AlphaFoldDB" id="A0A8J8CGC9"/>
<accession>A0A8J8CGC9</accession>
<dbReference type="EMBL" id="JAHEAC010000163">
    <property type="protein sequence ID" value="MBX8645075.1"/>
    <property type="molecule type" value="Genomic_DNA"/>
</dbReference>